<dbReference type="PROSITE" id="PS51257">
    <property type="entry name" value="PROKAR_LIPOPROTEIN"/>
    <property type="match status" value="1"/>
</dbReference>
<dbReference type="AlphaFoldDB" id="S8F3H1"/>
<keyword evidence="8" id="KW-1185">Reference proteome</keyword>
<feature type="signal peptide" evidence="6">
    <location>
        <begin position="1"/>
        <end position="21"/>
    </location>
</feature>
<name>S8F3H1_FOMSC</name>
<comment type="subcellular location">
    <subcellularLocation>
        <location evidence="1 6">Secreted</location>
        <location evidence="1 6">Cell wall</location>
    </subcellularLocation>
</comment>
<keyword evidence="5 6" id="KW-1015">Disulfide bond</keyword>
<dbReference type="OrthoDB" id="4225815at2759"/>
<dbReference type="STRING" id="743788.S8F3H1"/>
<evidence type="ECO:0000313" key="8">
    <source>
        <dbReference type="Proteomes" id="UP000015241"/>
    </source>
</evidence>
<evidence type="ECO:0000256" key="5">
    <source>
        <dbReference type="ARBA" id="ARBA00023157"/>
    </source>
</evidence>
<proteinExistence type="inferred from homology"/>
<comment type="similarity">
    <text evidence="2 6">Belongs to the fungal hydrophobin family.</text>
</comment>
<evidence type="ECO:0000256" key="2">
    <source>
        <dbReference type="ARBA" id="ARBA00010446"/>
    </source>
</evidence>
<evidence type="ECO:0000313" key="7">
    <source>
        <dbReference type="EMBL" id="EPS93504.1"/>
    </source>
</evidence>
<protein>
    <recommendedName>
        <fullName evidence="6">Hydrophobin</fullName>
    </recommendedName>
</protein>
<dbReference type="GO" id="GO:0009277">
    <property type="term" value="C:fungal-type cell wall"/>
    <property type="evidence" value="ECO:0007669"/>
    <property type="project" value="InterPro"/>
</dbReference>
<gene>
    <name evidence="7" type="ORF">FOMPIDRAFT_1055914</name>
</gene>
<keyword evidence="4 6" id="KW-0964">Secreted</keyword>
<evidence type="ECO:0000256" key="4">
    <source>
        <dbReference type="ARBA" id="ARBA00022525"/>
    </source>
</evidence>
<dbReference type="InParanoid" id="S8F3H1"/>
<dbReference type="InterPro" id="IPR001338">
    <property type="entry name" value="Class_I_Hydrophobin"/>
</dbReference>
<sequence>MPRLAPLVIGTLLALSCAAHALPQRAVSAGPCDNGPVQCCDNLTSASALDAPAGYMLRILLGVPVYAILDNVGTGCAPLGGDSASCGTTAVCCEHNHLGERAYVLLAPPLQEPWIVS</sequence>
<keyword evidence="6" id="KW-0732">Signal</keyword>
<dbReference type="CDD" id="cd23507">
    <property type="entry name" value="hydrophobin_I"/>
    <property type="match status" value="1"/>
</dbReference>
<dbReference type="GO" id="GO:0005199">
    <property type="term" value="F:structural constituent of cell wall"/>
    <property type="evidence" value="ECO:0007669"/>
    <property type="project" value="InterPro"/>
</dbReference>
<dbReference type="EMBL" id="KE504271">
    <property type="protein sequence ID" value="EPS93504.1"/>
    <property type="molecule type" value="Genomic_DNA"/>
</dbReference>
<keyword evidence="3 6" id="KW-0134">Cell wall</keyword>
<accession>S8F3H1</accession>
<evidence type="ECO:0000256" key="3">
    <source>
        <dbReference type="ARBA" id="ARBA00022512"/>
    </source>
</evidence>
<evidence type="ECO:0000256" key="6">
    <source>
        <dbReference type="RuleBase" id="RU365009"/>
    </source>
</evidence>
<organism evidence="7 8">
    <name type="scientific">Fomitopsis schrenkii</name>
    <name type="common">Brown rot fungus</name>
    <dbReference type="NCBI Taxonomy" id="2126942"/>
    <lineage>
        <taxon>Eukaryota</taxon>
        <taxon>Fungi</taxon>
        <taxon>Dikarya</taxon>
        <taxon>Basidiomycota</taxon>
        <taxon>Agaricomycotina</taxon>
        <taxon>Agaricomycetes</taxon>
        <taxon>Polyporales</taxon>
        <taxon>Fomitopsis</taxon>
    </lineage>
</organism>
<dbReference type="Proteomes" id="UP000015241">
    <property type="component" value="Unassembled WGS sequence"/>
</dbReference>
<dbReference type="SMART" id="SM00075">
    <property type="entry name" value="HYDRO"/>
    <property type="match status" value="1"/>
</dbReference>
<dbReference type="HOGENOM" id="CLU_2084882_0_0_1"/>
<feature type="chain" id="PRO_5013984654" description="Hydrophobin" evidence="6">
    <location>
        <begin position="22"/>
        <end position="117"/>
    </location>
</feature>
<evidence type="ECO:0000256" key="1">
    <source>
        <dbReference type="ARBA" id="ARBA00004191"/>
    </source>
</evidence>
<dbReference type="Pfam" id="PF01185">
    <property type="entry name" value="Hydrophobin"/>
    <property type="match status" value="1"/>
</dbReference>
<reference evidence="7 8" key="1">
    <citation type="journal article" date="2012" name="Science">
        <title>The Paleozoic origin of enzymatic lignin decomposition reconstructed from 31 fungal genomes.</title>
        <authorList>
            <person name="Floudas D."/>
            <person name="Binder M."/>
            <person name="Riley R."/>
            <person name="Barry K."/>
            <person name="Blanchette R.A."/>
            <person name="Henrissat B."/>
            <person name="Martinez A.T."/>
            <person name="Otillar R."/>
            <person name="Spatafora J.W."/>
            <person name="Yadav J.S."/>
            <person name="Aerts A."/>
            <person name="Benoit I."/>
            <person name="Boyd A."/>
            <person name="Carlson A."/>
            <person name="Copeland A."/>
            <person name="Coutinho P.M."/>
            <person name="de Vries R.P."/>
            <person name="Ferreira P."/>
            <person name="Findley K."/>
            <person name="Foster B."/>
            <person name="Gaskell J."/>
            <person name="Glotzer D."/>
            <person name="Gorecki P."/>
            <person name="Heitman J."/>
            <person name="Hesse C."/>
            <person name="Hori C."/>
            <person name="Igarashi K."/>
            <person name="Jurgens J.A."/>
            <person name="Kallen N."/>
            <person name="Kersten P."/>
            <person name="Kohler A."/>
            <person name="Kuees U."/>
            <person name="Kumar T.K.A."/>
            <person name="Kuo A."/>
            <person name="LaButti K."/>
            <person name="Larrondo L.F."/>
            <person name="Lindquist E."/>
            <person name="Ling A."/>
            <person name="Lombard V."/>
            <person name="Lucas S."/>
            <person name="Lundell T."/>
            <person name="Martin R."/>
            <person name="McLaughlin D.J."/>
            <person name="Morgenstern I."/>
            <person name="Morin E."/>
            <person name="Murat C."/>
            <person name="Nagy L.G."/>
            <person name="Nolan M."/>
            <person name="Ohm R.A."/>
            <person name="Patyshakuliyeva A."/>
            <person name="Rokas A."/>
            <person name="Ruiz-Duenas F.J."/>
            <person name="Sabat G."/>
            <person name="Salamov A."/>
            <person name="Samejima M."/>
            <person name="Schmutz J."/>
            <person name="Slot J.C."/>
            <person name="St John F."/>
            <person name="Stenlid J."/>
            <person name="Sun H."/>
            <person name="Sun S."/>
            <person name="Syed K."/>
            <person name="Tsang A."/>
            <person name="Wiebenga A."/>
            <person name="Young D."/>
            <person name="Pisabarro A."/>
            <person name="Eastwood D.C."/>
            <person name="Martin F."/>
            <person name="Cullen D."/>
            <person name="Grigoriev I.V."/>
            <person name="Hibbett D.S."/>
        </authorList>
    </citation>
    <scope>NUCLEOTIDE SEQUENCE</scope>
    <source>
        <strain evidence="8">FP-58527</strain>
    </source>
</reference>